<keyword evidence="9" id="KW-1185">Reference proteome</keyword>
<evidence type="ECO:0000256" key="7">
    <source>
        <dbReference type="SAM" id="Phobius"/>
    </source>
</evidence>
<evidence type="ECO:0000256" key="1">
    <source>
        <dbReference type="ARBA" id="ARBA00004508"/>
    </source>
</evidence>
<dbReference type="OrthoDB" id="1502398at2759"/>
<protein>
    <submittedName>
        <fullName evidence="8">Uncharacterized protein</fullName>
    </submittedName>
</protein>
<sequence>MMVPCTGTGRLSIQGSRVPIKSLYHIVYQRNTEKLFKCPKQRFLAKTSDRENIVEPLLNQARQPNRPIQDVQYASHSEADFTSKNDSLSQRLNELHKFARPETLNATIVAVISVCVLPVETLTDLTPKFFMEVLKVMIPTVLMNTYVMGLNQVNDVESDKCLAMGYFYTPPLRYALLIFFLLGTAYSVDLPFFYWKKNPFLASGCIVAVRALVIPVAFFVHIQKYAFGRPLVFTRSLVFGVSVMFVFSALMALLKDVPDVEGDLKSGYHSISVKIGAEKVFRLCINVLLMTYGISAVLGAFSTGTVLCHCTFAYMLWLRARSVDFTNKASVTSMFKFLSHNIYNWKDIFKRVILTSCEPPEGLLRIGNSCRAPMPEFGGLFSSIRCRSEGCRWEMQEIEVNLKACVGVSVGVVSWMVFSRPTLRKIIPPHGFVATETERDLFMLHGL</sequence>
<dbReference type="EMBL" id="JADFTS010000003">
    <property type="protein sequence ID" value="KAF9614723.1"/>
    <property type="molecule type" value="Genomic_DNA"/>
</dbReference>
<reference evidence="8 9" key="1">
    <citation type="submission" date="2020-10" db="EMBL/GenBank/DDBJ databases">
        <title>The Coptis chinensis genome and diversification of protoberbering-type alkaloids.</title>
        <authorList>
            <person name="Wang B."/>
            <person name="Shu S."/>
            <person name="Song C."/>
            <person name="Liu Y."/>
        </authorList>
    </citation>
    <scope>NUCLEOTIDE SEQUENCE [LARGE SCALE GENOMIC DNA]</scope>
    <source>
        <strain evidence="8">HL-2020</strain>
        <tissue evidence="8">Leaf</tissue>
    </source>
</reference>
<evidence type="ECO:0000256" key="3">
    <source>
        <dbReference type="ARBA" id="ARBA00022679"/>
    </source>
</evidence>
<proteinExistence type="inferred from homology"/>
<dbReference type="Proteomes" id="UP000631114">
    <property type="component" value="Unassembled WGS sequence"/>
</dbReference>
<keyword evidence="3" id="KW-0808">Transferase</keyword>
<comment type="subcellular location">
    <subcellularLocation>
        <location evidence="1">Plastid</location>
        <location evidence="1">Chloroplast membrane</location>
        <topology evidence="1">Multi-pass membrane protein</topology>
    </subcellularLocation>
</comment>
<name>A0A835M045_9MAGN</name>
<evidence type="ECO:0000256" key="6">
    <source>
        <dbReference type="ARBA" id="ARBA00023136"/>
    </source>
</evidence>
<comment type="caution">
    <text evidence="8">The sequence shown here is derived from an EMBL/GenBank/DDBJ whole genome shotgun (WGS) entry which is preliminary data.</text>
</comment>
<dbReference type="GO" id="GO:0016765">
    <property type="term" value="F:transferase activity, transferring alkyl or aryl (other than methyl) groups"/>
    <property type="evidence" value="ECO:0007669"/>
    <property type="project" value="InterPro"/>
</dbReference>
<dbReference type="GO" id="GO:0016020">
    <property type="term" value="C:membrane"/>
    <property type="evidence" value="ECO:0007669"/>
    <property type="project" value="UniProtKB-SubCell"/>
</dbReference>
<feature type="transmembrane region" description="Helical" evidence="7">
    <location>
        <begin position="174"/>
        <end position="194"/>
    </location>
</feature>
<evidence type="ECO:0000256" key="4">
    <source>
        <dbReference type="ARBA" id="ARBA00022692"/>
    </source>
</evidence>
<gene>
    <name evidence="8" type="ORF">IFM89_020556</name>
</gene>
<organism evidence="8 9">
    <name type="scientific">Coptis chinensis</name>
    <dbReference type="NCBI Taxonomy" id="261450"/>
    <lineage>
        <taxon>Eukaryota</taxon>
        <taxon>Viridiplantae</taxon>
        <taxon>Streptophyta</taxon>
        <taxon>Embryophyta</taxon>
        <taxon>Tracheophyta</taxon>
        <taxon>Spermatophyta</taxon>
        <taxon>Magnoliopsida</taxon>
        <taxon>Ranunculales</taxon>
        <taxon>Ranunculaceae</taxon>
        <taxon>Coptidoideae</taxon>
        <taxon>Coptis</taxon>
    </lineage>
</organism>
<keyword evidence="5 7" id="KW-1133">Transmembrane helix</keyword>
<keyword evidence="6 7" id="KW-0472">Membrane</keyword>
<dbReference type="AlphaFoldDB" id="A0A835M045"/>
<feature type="transmembrane region" description="Helical" evidence="7">
    <location>
        <begin position="292"/>
        <end position="318"/>
    </location>
</feature>
<accession>A0A835M045</accession>
<dbReference type="Pfam" id="PF01040">
    <property type="entry name" value="UbiA"/>
    <property type="match status" value="1"/>
</dbReference>
<feature type="transmembrane region" description="Helical" evidence="7">
    <location>
        <begin position="200"/>
        <end position="220"/>
    </location>
</feature>
<dbReference type="PANTHER" id="PTHR43009">
    <property type="entry name" value="HOMOGENTISATE SOLANESYLTRANSFERASE, CHLOROPLASTIC"/>
    <property type="match status" value="1"/>
</dbReference>
<dbReference type="PANTHER" id="PTHR43009:SF7">
    <property type="entry name" value="HOMOGENTISATE GERANYLGERANYLTRANSFERASE, CHLOROPLASTIC"/>
    <property type="match status" value="1"/>
</dbReference>
<feature type="transmembrane region" description="Helical" evidence="7">
    <location>
        <begin position="232"/>
        <end position="254"/>
    </location>
</feature>
<keyword evidence="4 7" id="KW-0812">Transmembrane</keyword>
<evidence type="ECO:0000256" key="5">
    <source>
        <dbReference type="ARBA" id="ARBA00022989"/>
    </source>
</evidence>
<evidence type="ECO:0000256" key="2">
    <source>
        <dbReference type="ARBA" id="ARBA00005985"/>
    </source>
</evidence>
<evidence type="ECO:0000313" key="8">
    <source>
        <dbReference type="EMBL" id="KAF9614723.1"/>
    </source>
</evidence>
<evidence type="ECO:0000313" key="9">
    <source>
        <dbReference type="Proteomes" id="UP000631114"/>
    </source>
</evidence>
<dbReference type="InterPro" id="IPR000537">
    <property type="entry name" value="UbiA_prenyltransferase"/>
</dbReference>
<comment type="similarity">
    <text evidence="2">Belongs to the UbiA prenyltransferase family.</text>
</comment>